<evidence type="ECO:0000259" key="9">
    <source>
        <dbReference type="PROSITE" id="PS50145"/>
    </source>
</evidence>
<organism evidence="10">
    <name type="scientific">Amphimedon queenslandica</name>
    <name type="common">Sponge</name>
    <dbReference type="NCBI Taxonomy" id="400682"/>
    <lineage>
        <taxon>Eukaryota</taxon>
        <taxon>Metazoa</taxon>
        <taxon>Porifera</taxon>
        <taxon>Demospongiae</taxon>
        <taxon>Heteroscleromorpha</taxon>
        <taxon>Haplosclerida</taxon>
        <taxon>Niphatidae</taxon>
        <taxon>Amphimedon</taxon>
    </lineage>
</organism>
<evidence type="ECO:0000256" key="6">
    <source>
        <dbReference type="ARBA" id="ARBA00022833"/>
    </source>
</evidence>
<feature type="domain" description="TRAF-type" evidence="9">
    <location>
        <begin position="91"/>
        <end position="137"/>
    </location>
</feature>
<dbReference type="PANTHER" id="PTHR10131">
    <property type="entry name" value="TNF RECEPTOR ASSOCIATED FACTOR"/>
    <property type="match status" value="1"/>
</dbReference>
<dbReference type="InterPro" id="IPR001293">
    <property type="entry name" value="Znf_TRAF"/>
</dbReference>
<keyword evidence="8" id="KW-0175">Coiled coil</keyword>
<dbReference type="Pfam" id="PF02176">
    <property type="entry name" value="zf-TRAF"/>
    <property type="match status" value="1"/>
</dbReference>
<feature type="zinc finger region" description="TRAF-type" evidence="7">
    <location>
        <begin position="91"/>
        <end position="137"/>
    </location>
</feature>
<evidence type="ECO:0000256" key="2">
    <source>
        <dbReference type="ARBA" id="ARBA00022490"/>
    </source>
</evidence>
<dbReference type="GO" id="GO:0043122">
    <property type="term" value="P:regulation of canonical NF-kappaB signal transduction"/>
    <property type="evidence" value="ECO:0007669"/>
    <property type="project" value="TreeGrafter"/>
</dbReference>
<evidence type="ECO:0000313" key="10">
    <source>
        <dbReference type="EnsemblMetazoa" id="Aqu2.1.43935_001"/>
    </source>
</evidence>
<dbReference type="PANTHER" id="PTHR10131:SF94">
    <property type="entry name" value="TNF RECEPTOR-ASSOCIATED FACTOR 4"/>
    <property type="match status" value="1"/>
</dbReference>
<dbReference type="Gene3D" id="3.30.40.10">
    <property type="entry name" value="Zinc/RING finger domain, C3HC4 (zinc finger)"/>
    <property type="match status" value="2"/>
</dbReference>
<evidence type="ECO:0000256" key="7">
    <source>
        <dbReference type="PROSITE-ProRule" id="PRU00207"/>
    </source>
</evidence>
<dbReference type="InterPro" id="IPR013083">
    <property type="entry name" value="Znf_RING/FYVE/PHD"/>
</dbReference>
<keyword evidence="11" id="KW-1185">Reference proteome</keyword>
<accession>A0A1X7VVP8</accession>
<dbReference type="EnsemblMetazoa" id="Aqu2.1.43935_001">
    <property type="protein sequence ID" value="Aqu2.1.43935_001"/>
    <property type="gene ID" value="Aqu2.1.43935"/>
</dbReference>
<dbReference type="Gene3D" id="2.60.210.10">
    <property type="entry name" value="Apoptosis, Tumor Necrosis Factor Receptor Associated Protein 2, Chain A"/>
    <property type="match status" value="1"/>
</dbReference>
<dbReference type="eggNOG" id="KOG0297">
    <property type="taxonomic scope" value="Eukaryota"/>
</dbReference>
<dbReference type="Proteomes" id="UP000007879">
    <property type="component" value="Unassembled WGS sequence"/>
</dbReference>
<sequence length="354" mass="40619">MNGCLSLVDEPVSYHKSEDLKFSKHIKTSKDRELNGEGESQYTITHCSYRCGYTDERVSVEKHEKELCQMRPYKCQYCQYEATYQDVTELHQRTCLRFPVQCPYSCGAEMTRYDLVSHIEKECSLVPGECEFAWAGCNQGPLTRSELSSHAQSHHVQHLSLLTEACSGLARDNKELREKHEKLQKSNSDLLLVCNQLYSVVTGNLPSLPIKLAFNEMTELDKSAYFYSSRFGYKMSVEYHRSAMIESSSSSLLERDIMYDKLELTVHSGVFDNQLDWPFNRNVTIGCVIRHNDTSFCLKLVLSQTDSTDPKTLFLSPVPLVDPEEDKERFLVHVVYTGDTSPWYCESVEILSID</sequence>
<dbReference type="Pfam" id="PF21355">
    <property type="entry name" value="TRAF-mep_MATH"/>
    <property type="match status" value="1"/>
</dbReference>
<dbReference type="GO" id="GO:0005737">
    <property type="term" value="C:cytoplasm"/>
    <property type="evidence" value="ECO:0007669"/>
    <property type="project" value="UniProtKB-SubCell"/>
</dbReference>
<evidence type="ECO:0000256" key="5">
    <source>
        <dbReference type="ARBA" id="ARBA00022771"/>
    </source>
</evidence>
<comment type="subcellular location">
    <subcellularLocation>
        <location evidence="1">Cytoplasm</location>
    </subcellularLocation>
</comment>
<evidence type="ECO:0000256" key="3">
    <source>
        <dbReference type="ARBA" id="ARBA00022723"/>
    </source>
</evidence>
<gene>
    <name evidence="10" type="primary">105316630</name>
</gene>
<keyword evidence="4" id="KW-0677">Repeat</keyword>
<evidence type="ECO:0000256" key="1">
    <source>
        <dbReference type="ARBA" id="ARBA00004496"/>
    </source>
</evidence>
<dbReference type="InParanoid" id="A0A1X7VVP8"/>
<dbReference type="SUPFAM" id="SSF49599">
    <property type="entry name" value="TRAF domain-like"/>
    <property type="match status" value="1"/>
</dbReference>
<reference evidence="10" key="2">
    <citation type="submission" date="2017-05" db="UniProtKB">
        <authorList>
            <consortium name="EnsemblMetazoa"/>
        </authorList>
    </citation>
    <scope>IDENTIFICATION</scope>
</reference>
<reference evidence="11" key="1">
    <citation type="journal article" date="2010" name="Nature">
        <title>The Amphimedon queenslandica genome and the evolution of animal complexity.</title>
        <authorList>
            <person name="Srivastava M."/>
            <person name="Simakov O."/>
            <person name="Chapman J."/>
            <person name="Fahey B."/>
            <person name="Gauthier M.E."/>
            <person name="Mitros T."/>
            <person name="Richards G.S."/>
            <person name="Conaco C."/>
            <person name="Dacre M."/>
            <person name="Hellsten U."/>
            <person name="Larroux C."/>
            <person name="Putnam N.H."/>
            <person name="Stanke M."/>
            <person name="Adamska M."/>
            <person name="Darling A."/>
            <person name="Degnan S.M."/>
            <person name="Oakley T.H."/>
            <person name="Plachetzki D.C."/>
            <person name="Zhai Y."/>
            <person name="Adamski M."/>
            <person name="Calcino A."/>
            <person name="Cummins S.F."/>
            <person name="Goodstein D.M."/>
            <person name="Harris C."/>
            <person name="Jackson D.J."/>
            <person name="Leys S.P."/>
            <person name="Shu S."/>
            <person name="Woodcroft B.J."/>
            <person name="Vervoort M."/>
            <person name="Kosik K.S."/>
            <person name="Manning G."/>
            <person name="Degnan B.M."/>
            <person name="Rokhsar D.S."/>
        </authorList>
    </citation>
    <scope>NUCLEOTIDE SEQUENCE [LARGE SCALE GENOMIC DNA]</scope>
</reference>
<keyword evidence="5 7" id="KW-0863">Zinc-finger</keyword>
<keyword evidence="3 7" id="KW-0479">Metal-binding</keyword>
<evidence type="ECO:0000313" key="11">
    <source>
        <dbReference type="Proteomes" id="UP000007879"/>
    </source>
</evidence>
<feature type="coiled-coil region" evidence="8">
    <location>
        <begin position="159"/>
        <end position="193"/>
    </location>
</feature>
<evidence type="ECO:0000256" key="8">
    <source>
        <dbReference type="SAM" id="Coils"/>
    </source>
</evidence>
<keyword evidence="6 7" id="KW-0862">Zinc</keyword>
<dbReference type="EnsemblMetazoa" id="XM_011411683.1">
    <property type="protein sequence ID" value="XP_011409985.1"/>
    <property type="gene ID" value="LOC105316630"/>
</dbReference>
<dbReference type="AlphaFoldDB" id="A0A1X7VVP8"/>
<keyword evidence="2" id="KW-0963">Cytoplasm</keyword>
<name>A0A1X7VVP8_AMPQE</name>
<dbReference type="GO" id="GO:0008270">
    <property type="term" value="F:zinc ion binding"/>
    <property type="evidence" value="ECO:0007669"/>
    <property type="project" value="UniProtKB-KW"/>
</dbReference>
<dbReference type="OrthoDB" id="6077919at2759"/>
<proteinExistence type="predicted"/>
<dbReference type="InterPro" id="IPR008974">
    <property type="entry name" value="TRAF-like"/>
</dbReference>
<protein>
    <recommendedName>
        <fullName evidence="9">TRAF-type domain-containing protein</fullName>
    </recommendedName>
</protein>
<dbReference type="KEGG" id="aqu:105316630"/>
<evidence type="ECO:0000256" key="4">
    <source>
        <dbReference type="ARBA" id="ARBA00022737"/>
    </source>
</evidence>
<dbReference type="PROSITE" id="PS50145">
    <property type="entry name" value="ZF_TRAF"/>
    <property type="match status" value="1"/>
</dbReference>
<dbReference type="InterPro" id="IPR049342">
    <property type="entry name" value="TRAF1-6_MATH_dom"/>
</dbReference>